<dbReference type="PROSITE" id="PS01124">
    <property type="entry name" value="HTH_ARAC_FAMILY_2"/>
    <property type="match status" value="1"/>
</dbReference>
<dbReference type="OrthoDB" id="112032at2"/>
<dbReference type="RefSeq" id="WP_053230738.1">
    <property type="nucleotide sequence ID" value="NZ_CP011125.1"/>
</dbReference>
<evidence type="ECO:0000259" key="4">
    <source>
        <dbReference type="PROSITE" id="PS01124"/>
    </source>
</evidence>
<keyword evidence="1" id="KW-0805">Transcription regulation</keyword>
<keyword evidence="6" id="KW-1185">Reference proteome</keyword>
<dbReference type="InterPro" id="IPR014710">
    <property type="entry name" value="RmlC-like_jellyroll"/>
</dbReference>
<evidence type="ECO:0000256" key="1">
    <source>
        <dbReference type="ARBA" id="ARBA00023015"/>
    </source>
</evidence>
<dbReference type="STRING" id="927083.DB32_000433"/>
<evidence type="ECO:0000256" key="2">
    <source>
        <dbReference type="ARBA" id="ARBA00023125"/>
    </source>
</evidence>
<dbReference type="InterPro" id="IPR050204">
    <property type="entry name" value="AraC_XylS_family_regulators"/>
</dbReference>
<organism evidence="5 6">
    <name type="scientific">Sandaracinus amylolyticus</name>
    <dbReference type="NCBI Taxonomy" id="927083"/>
    <lineage>
        <taxon>Bacteria</taxon>
        <taxon>Pseudomonadati</taxon>
        <taxon>Myxococcota</taxon>
        <taxon>Polyangia</taxon>
        <taxon>Polyangiales</taxon>
        <taxon>Sandaracinaceae</taxon>
        <taxon>Sandaracinus</taxon>
    </lineage>
</organism>
<evidence type="ECO:0000313" key="5">
    <source>
        <dbReference type="EMBL" id="AKF03284.1"/>
    </source>
</evidence>
<dbReference type="InterPro" id="IPR018062">
    <property type="entry name" value="HTH_AraC-typ_CS"/>
</dbReference>
<dbReference type="PROSITE" id="PS00041">
    <property type="entry name" value="HTH_ARAC_FAMILY_1"/>
    <property type="match status" value="2"/>
</dbReference>
<evidence type="ECO:0000313" key="6">
    <source>
        <dbReference type="Proteomes" id="UP000034883"/>
    </source>
</evidence>
<dbReference type="SUPFAM" id="SSF51182">
    <property type="entry name" value="RmlC-like cupins"/>
    <property type="match status" value="1"/>
</dbReference>
<dbReference type="InterPro" id="IPR009057">
    <property type="entry name" value="Homeodomain-like_sf"/>
</dbReference>
<dbReference type="AlphaFoldDB" id="A0A0F6SDE1"/>
<dbReference type="EMBL" id="CP011125">
    <property type="protein sequence ID" value="AKF03284.1"/>
    <property type="molecule type" value="Genomic_DNA"/>
</dbReference>
<dbReference type="Pfam" id="PF12833">
    <property type="entry name" value="HTH_18"/>
    <property type="match status" value="1"/>
</dbReference>
<sequence>MLVSSYSARTIAPFQRGPQDAAHPTIEIVWVTSGRIAATVDGAPQCLDADCFSVIAPGTPHSSWTLDDEVTSHVLHLFASPRVALTSGVYPREGEVASVLRAFPPPTASRRELERAARALVDATRTLATPLGASVDERVLRVARSVAHDPAAPVTLAELARRARMSRHHFARSFRRDIGLAPMAYVRRLRAERAAVLLRVTDRSIAEIAFACGFSSAGRLSEAFRARFATSPTAWREEQRAERARQSP</sequence>
<dbReference type="SUPFAM" id="SSF46689">
    <property type="entry name" value="Homeodomain-like"/>
    <property type="match status" value="2"/>
</dbReference>
<protein>
    <submittedName>
        <fullName evidence="5">Transcriptional regulator, AraC family protein</fullName>
    </submittedName>
</protein>
<dbReference type="InterPro" id="IPR018060">
    <property type="entry name" value="HTH_AraC"/>
</dbReference>
<proteinExistence type="predicted"/>
<gene>
    <name evidence="5" type="ORF">DB32_000433</name>
</gene>
<dbReference type="KEGG" id="samy:DB32_000433"/>
<dbReference type="Gene3D" id="2.60.120.10">
    <property type="entry name" value="Jelly Rolls"/>
    <property type="match status" value="1"/>
</dbReference>
<dbReference type="SMART" id="SM00342">
    <property type="entry name" value="HTH_ARAC"/>
    <property type="match status" value="1"/>
</dbReference>
<accession>A0A0F6SDE1</accession>
<dbReference type="GO" id="GO:0043565">
    <property type="term" value="F:sequence-specific DNA binding"/>
    <property type="evidence" value="ECO:0007669"/>
    <property type="project" value="InterPro"/>
</dbReference>
<dbReference type="GO" id="GO:0003700">
    <property type="term" value="F:DNA-binding transcription factor activity"/>
    <property type="evidence" value="ECO:0007669"/>
    <property type="project" value="InterPro"/>
</dbReference>
<keyword evidence="2" id="KW-0238">DNA-binding</keyword>
<name>A0A0F6SDE1_9BACT</name>
<feature type="domain" description="HTH araC/xylS-type" evidence="4">
    <location>
        <begin position="137"/>
        <end position="238"/>
    </location>
</feature>
<reference evidence="5 6" key="1">
    <citation type="submission" date="2015-03" db="EMBL/GenBank/DDBJ databases">
        <title>Genome assembly of Sandaracinus amylolyticus DSM 53668.</title>
        <authorList>
            <person name="Sharma G."/>
            <person name="Subramanian S."/>
        </authorList>
    </citation>
    <scope>NUCLEOTIDE SEQUENCE [LARGE SCALE GENOMIC DNA]</scope>
    <source>
        <strain evidence="5 6">DSM 53668</strain>
    </source>
</reference>
<dbReference type="PANTHER" id="PTHR46796">
    <property type="entry name" value="HTH-TYPE TRANSCRIPTIONAL ACTIVATOR RHAS-RELATED"/>
    <property type="match status" value="1"/>
</dbReference>
<dbReference type="Gene3D" id="1.10.10.60">
    <property type="entry name" value="Homeodomain-like"/>
    <property type="match status" value="2"/>
</dbReference>
<dbReference type="InterPro" id="IPR011051">
    <property type="entry name" value="RmlC_Cupin_sf"/>
</dbReference>
<evidence type="ECO:0000256" key="3">
    <source>
        <dbReference type="ARBA" id="ARBA00023163"/>
    </source>
</evidence>
<dbReference type="Proteomes" id="UP000034883">
    <property type="component" value="Chromosome"/>
</dbReference>
<keyword evidence="3" id="KW-0804">Transcription</keyword>